<dbReference type="Pfam" id="PF23373">
    <property type="entry name" value="DUF7093"/>
    <property type="match status" value="1"/>
</dbReference>
<name>A0A4U5JBU4_9EURY</name>
<feature type="region of interest" description="Disordered" evidence="1">
    <location>
        <begin position="58"/>
        <end position="199"/>
    </location>
</feature>
<dbReference type="EMBL" id="QKNX01000003">
    <property type="protein sequence ID" value="TKR25751.1"/>
    <property type="molecule type" value="Genomic_DNA"/>
</dbReference>
<feature type="compositionally biased region" description="Acidic residues" evidence="1">
    <location>
        <begin position="132"/>
        <end position="161"/>
    </location>
</feature>
<feature type="compositionally biased region" description="Acidic residues" evidence="1">
    <location>
        <begin position="171"/>
        <end position="182"/>
    </location>
</feature>
<evidence type="ECO:0000313" key="2">
    <source>
        <dbReference type="EMBL" id="TKR25751.1"/>
    </source>
</evidence>
<dbReference type="OrthoDB" id="205650at2157"/>
<proteinExistence type="predicted"/>
<dbReference type="Proteomes" id="UP000308037">
    <property type="component" value="Unassembled WGS sequence"/>
</dbReference>
<evidence type="ECO:0000313" key="3">
    <source>
        <dbReference type="Proteomes" id="UP000308037"/>
    </source>
</evidence>
<accession>A0A4U5JBU4</accession>
<keyword evidence="3" id="KW-1185">Reference proteome</keyword>
<sequence>MGLRCSILGHAFEDAGVEREREEQGSEVVTTEREIEQCRHCGAERVVSENTEVAAVVDADDVGIEPGGGDAIDTDDTNSAESATGGIAGAVERSGVEGEALDNSETTSATAGTDEPASPASPTDAEAPLDAAGDDEGDDYDETPPDPETEDAEILTDDDDEQQRRPGQWPDDPEDSNVDTDGSDAPLDPGNESLSGLTVPEGRIVCPECSFSIEANSGYREGDPCPECNAWLEAERNQ</sequence>
<gene>
    <name evidence="2" type="ORF">DM868_10115</name>
</gene>
<reference evidence="2 3" key="1">
    <citation type="submission" date="2019-04" db="EMBL/GenBank/DDBJ databases">
        <title>Natronomonas sp. F20-122 a newhaloarchaeon isolated from a saline saltern of Isla Bacuta, Huelva, Spain.</title>
        <authorList>
            <person name="Duran-Viseras A."/>
            <person name="Sanchez-Porro C."/>
            <person name="Ventosa A."/>
        </authorList>
    </citation>
    <scope>NUCLEOTIDE SEQUENCE [LARGE SCALE GENOMIC DNA]</scope>
    <source>
        <strain evidence="2 3">F20-122</strain>
    </source>
</reference>
<dbReference type="AlphaFoldDB" id="A0A4U5JBU4"/>
<dbReference type="RefSeq" id="WP_137276758.1">
    <property type="nucleotide sequence ID" value="NZ_QKNX01000003.1"/>
</dbReference>
<dbReference type="InterPro" id="IPR055519">
    <property type="entry name" value="DUF7093"/>
</dbReference>
<organism evidence="2 3">
    <name type="scientific">Natronomonas salsuginis</name>
    <dbReference type="NCBI Taxonomy" id="2217661"/>
    <lineage>
        <taxon>Archaea</taxon>
        <taxon>Methanobacteriati</taxon>
        <taxon>Methanobacteriota</taxon>
        <taxon>Stenosarchaea group</taxon>
        <taxon>Halobacteria</taxon>
        <taxon>Halobacteriales</taxon>
        <taxon>Natronomonadaceae</taxon>
        <taxon>Natronomonas</taxon>
    </lineage>
</organism>
<comment type="caution">
    <text evidence="2">The sequence shown here is derived from an EMBL/GenBank/DDBJ whole genome shotgun (WGS) entry which is preliminary data.</text>
</comment>
<evidence type="ECO:0000256" key="1">
    <source>
        <dbReference type="SAM" id="MobiDB-lite"/>
    </source>
</evidence>
<protein>
    <submittedName>
        <fullName evidence="2">Uncharacterized protein</fullName>
    </submittedName>
</protein>